<dbReference type="AlphaFoldDB" id="A0A4P6EMA9"/>
<evidence type="ECO:0000313" key="2">
    <source>
        <dbReference type="Proteomes" id="UP000293995"/>
    </source>
</evidence>
<keyword evidence="2" id="KW-1185">Reference proteome</keyword>
<sequence>MPQYDERTLDVLAFELPDGVDQAAANQVLITCLADVGEYTGVSGAASDLRNAIGPVLQALDNHRGMASQESAAS</sequence>
<dbReference type="OrthoDB" id="5080666at2"/>
<gene>
    <name evidence="1" type="ORF">ET475_02450</name>
</gene>
<evidence type="ECO:0000313" key="1">
    <source>
        <dbReference type="EMBL" id="QAY58968.1"/>
    </source>
</evidence>
<dbReference type="Proteomes" id="UP000293995">
    <property type="component" value="Chromosome"/>
</dbReference>
<protein>
    <submittedName>
        <fullName evidence="1">Uncharacterized protein</fullName>
    </submittedName>
</protein>
<name>A0A4P6EMA9_9MICO</name>
<reference evidence="1 2" key="1">
    <citation type="submission" date="2019-01" db="EMBL/GenBank/DDBJ databases">
        <title>Genome sequencing of strain DFW100M-13.</title>
        <authorList>
            <person name="Heo J."/>
            <person name="Kim S.-J."/>
            <person name="Kim J.-S."/>
            <person name="Hong S.-B."/>
            <person name="Kwon S.-W."/>
        </authorList>
    </citation>
    <scope>NUCLEOTIDE SEQUENCE [LARGE SCALE GENOMIC DNA]</scope>
    <source>
        <strain evidence="1 2">DFW100M-13</strain>
    </source>
</reference>
<dbReference type="EMBL" id="CP035494">
    <property type="protein sequence ID" value="QAY58968.1"/>
    <property type="molecule type" value="Genomic_DNA"/>
</dbReference>
<organism evidence="1 2">
    <name type="scientific">Microbacterium protaetiae</name>
    <dbReference type="NCBI Taxonomy" id="2509458"/>
    <lineage>
        <taxon>Bacteria</taxon>
        <taxon>Bacillati</taxon>
        <taxon>Actinomycetota</taxon>
        <taxon>Actinomycetes</taxon>
        <taxon>Micrococcales</taxon>
        <taxon>Microbacteriaceae</taxon>
        <taxon>Microbacterium</taxon>
    </lineage>
</organism>
<accession>A0A4P6EMA9</accession>
<proteinExistence type="predicted"/>
<dbReference type="KEGG" id="mprt:ET475_02450"/>